<feature type="signal peptide" evidence="1">
    <location>
        <begin position="1"/>
        <end position="24"/>
    </location>
</feature>
<dbReference type="KEGG" id="mmas:MYMAC_000606"/>
<feature type="chain" id="PRO_5013304297" evidence="1">
    <location>
        <begin position="25"/>
        <end position="590"/>
    </location>
</feature>
<keyword evidence="3" id="KW-1185">Reference proteome</keyword>
<name>A0A250JMY2_9BACT</name>
<evidence type="ECO:0000256" key="1">
    <source>
        <dbReference type="SAM" id="SignalP"/>
    </source>
</evidence>
<accession>A0A250JMY2</accession>
<dbReference type="Proteomes" id="UP000217343">
    <property type="component" value="Chromosome"/>
</dbReference>
<protein>
    <submittedName>
        <fullName evidence="2">Uncharacterized protein</fullName>
    </submittedName>
</protein>
<dbReference type="EMBL" id="CP022203">
    <property type="protein sequence ID" value="ATB45023.1"/>
    <property type="molecule type" value="Genomic_DNA"/>
</dbReference>
<evidence type="ECO:0000313" key="2">
    <source>
        <dbReference type="EMBL" id="ATB45023.1"/>
    </source>
</evidence>
<evidence type="ECO:0000313" key="3">
    <source>
        <dbReference type="Proteomes" id="UP000217343"/>
    </source>
</evidence>
<dbReference type="AlphaFoldDB" id="A0A250JMY2"/>
<dbReference type="RefSeq" id="WP_095956965.1">
    <property type="nucleotide sequence ID" value="NZ_CP022203.1"/>
</dbReference>
<sequence>MKHSLNGLLPLALLGFLLAPAAHADVVDDVWRGTNIRLNAARIRVKGNDYATGYWLLPKAANTLNLNVPARQFGLNSDLVLHMHGSRSGNVITWTFDDRLPSRYNLGDSTYVTRVRGTLKAYARQVRGADDPYCESAACPHNVELTLAPGSSAKVSGYKTIVFDFDFTEDVQVKQFVAYGGVPRPRLSSMVVSVPSSRCPSWRASELSGTVYLGSPAPTGGTLVDLMSVDASVGVLNVRVPEGQRSARFTLRLPPHWKGPTVIYGASGGVRKSLKVGLRDCPTLAYDFTKWFVLPMIYEPLYQLKQCSAVARLKEKGTDFLFTPDAEVYPLNELLGVEQAWVAGVNTVGDLFGTAYTSKGPSAFRMRAEDLKGGAEQWLEGWEAVTANSHGTLLVRDPDEPWSLYRVDELGPAKHPGLSEVAPGRVFFNALGQVAATLDTERGPRAARIYGKDVKVLLDVESDFTALNDVGDFVGTARDADKQLKPFLWSEERELRWLPLPKGYVSGRAVSINDAGWVLANALSEDGKYQTAYLASPDGKSVTVLDDLLPAELSKAGYRVVEAVTLSDDYGALVLAVSELGERVQLVLCP</sequence>
<gene>
    <name evidence="2" type="ORF">MYMAC_000606</name>
</gene>
<keyword evidence="1" id="KW-0732">Signal</keyword>
<dbReference type="OrthoDB" id="5378417at2"/>
<reference evidence="2 3" key="1">
    <citation type="submission" date="2017-06" db="EMBL/GenBank/DDBJ databases">
        <title>Sequencing and comparative analysis of myxobacterial genomes.</title>
        <authorList>
            <person name="Rupp O."/>
            <person name="Goesmann A."/>
            <person name="Sogaard-Andersen L."/>
        </authorList>
    </citation>
    <scope>NUCLEOTIDE SEQUENCE [LARGE SCALE GENOMIC DNA]</scope>
    <source>
        <strain evidence="2 3">DSM 14697</strain>
    </source>
</reference>
<organism evidence="2 3">
    <name type="scientific">Corallococcus macrosporus DSM 14697</name>
    <dbReference type="NCBI Taxonomy" id="1189310"/>
    <lineage>
        <taxon>Bacteria</taxon>
        <taxon>Pseudomonadati</taxon>
        <taxon>Myxococcota</taxon>
        <taxon>Myxococcia</taxon>
        <taxon>Myxococcales</taxon>
        <taxon>Cystobacterineae</taxon>
        <taxon>Myxococcaceae</taxon>
        <taxon>Corallococcus</taxon>
    </lineage>
</organism>
<proteinExistence type="predicted"/>